<keyword evidence="2 3" id="KW-0040">ANK repeat</keyword>
<dbReference type="EMBL" id="WWCT01000015">
    <property type="protein sequence ID" value="MYN28442.1"/>
    <property type="molecule type" value="Genomic_DNA"/>
</dbReference>
<dbReference type="RefSeq" id="WP_161056265.1">
    <property type="nucleotide sequence ID" value="NZ_WWCT01000015.1"/>
</dbReference>
<dbReference type="Pfam" id="PF12796">
    <property type="entry name" value="Ank_2"/>
    <property type="match status" value="1"/>
</dbReference>
<evidence type="ECO:0000256" key="1">
    <source>
        <dbReference type="ARBA" id="ARBA00022737"/>
    </source>
</evidence>
<dbReference type="InterPro" id="IPR036770">
    <property type="entry name" value="Ankyrin_rpt-contain_sf"/>
</dbReference>
<name>A0ABW9W370_9BURK</name>
<accession>A0ABW9W370</accession>
<comment type="caution">
    <text evidence="4">The sequence shown here is derived from an EMBL/GenBank/DDBJ whole genome shotgun (WGS) entry which is preliminary data.</text>
</comment>
<dbReference type="SMART" id="SM00248">
    <property type="entry name" value="ANK"/>
    <property type="match status" value="3"/>
</dbReference>
<evidence type="ECO:0000313" key="4">
    <source>
        <dbReference type="EMBL" id="MYN28442.1"/>
    </source>
</evidence>
<reference evidence="4 5" key="1">
    <citation type="submission" date="2019-12" db="EMBL/GenBank/DDBJ databases">
        <title>Novel species isolated from a subtropical stream in China.</title>
        <authorList>
            <person name="Lu H."/>
        </authorList>
    </citation>
    <scope>NUCLEOTIDE SEQUENCE [LARGE SCALE GENOMIC DNA]</scope>
    <source>
        <strain evidence="4 5">CY42W</strain>
    </source>
</reference>
<organism evidence="4 5">
    <name type="scientific">Duganella levis</name>
    <dbReference type="NCBI Taxonomy" id="2692169"/>
    <lineage>
        <taxon>Bacteria</taxon>
        <taxon>Pseudomonadati</taxon>
        <taxon>Pseudomonadota</taxon>
        <taxon>Betaproteobacteria</taxon>
        <taxon>Burkholderiales</taxon>
        <taxon>Oxalobacteraceae</taxon>
        <taxon>Telluria group</taxon>
        <taxon>Duganella</taxon>
    </lineage>
</organism>
<sequence length="136" mass="15107">MALREDWFEAEQLHRAARDGNLSEISHLASEGFDIDAFDDLSRAPLHYAVEGDSYQAAQLLLELGANVNRHEEELIGETPLSLAVQGEYPEIVELMMAHGADPDIQGWVGLTARIRAKKRRDDAGRHIAVIIESFG</sequence>
<evidence type="ECO:0008006" key="6">
    <source>
        <dbReference type="Google" id="ProtNLM"/>
    </source>
</evidence>
<keyword evidence="1" id="KW-0677">Repeat</keyword>
<feature type="repeat" description="ANK" evidence="3">
    <location>
        <begin position="76"/>
        <end position="108"/>
    </location>
</feature>
<keyword evidence="5" id="KW-1185">Reference proteome</keyword>
<dbReference type="PROSITE" id="PS50088">
    <property type="entry name" value="ANK_REPEAT"/>
    <property type="match status" value="2"/>
</dbReference>
<dbReference type="PANTHER" id="PTHR24171">
    <property type="entry name" value="ANKYRIN REPEAT DOMAIN-CONTAINING PROTEIN 39-RELATED"/>
    <property type="match status" value="1"/>
</dbReference>
<evidence type="ECO:0000256" key="3">
    <source>
        <dbReference type="PROSITE-ProRule" id="PRU00023"/>
    </source>
</evidence>
<proteinExistence type="predicted"/>
<gene>
    <name evidence="4" type="ORF">GTP69_18685</name>
</gene>
<dbReference type="InterPro" id="IPR002110">
    <property type="entry name" value="Ankyrin_rpt"/>
</dbReference>
<evidence type="ECO:0000313" key="5">
    <source>
        <dbReference type="Proteomes" id="UP000642144"/>
    </source>
</evidence>
<dbReference type="Proteomes" id="UP000642144">
    <property type="component" value="Unassembled WGS sequence"/>
</dbReference>
<feature type="repeat" description="ANK" evidence="3">
    <location>
        <begin position="41"/>
        <end position="73"/>
    </location>
</feature>
<protein>
    <recommendedName>
        <fullName evidence="6">Ankyrin repeat domain-containing protein</fullName>
    </recommendedName>
</protein>
<evidence type="ECO:0000256" key="2">
    <source>
        <dbReference type="ARBA" id="ARBA00023043"/>
    </source>
</evidence>
<dbReference type="Gene3D" id="1.25.40.20">
    <property type="entry name" value="Ankyrin repeat-containing domain"/>
    <property type="match status" value="1"/>
</dbReference>
<dbReference type="PROSITE" id="PS50297">
    <property type="entry name" value="ANK_REP_REGION"/>
    <property type="match status" value="2"/>
</dbReference>
<dbReference type="SUPFAM" id="SSF48403">
    <property type="entry name" value="Ankyrin repeat"/>
    <property type="match status" value="1"/>
</dbReference>